<sequence length="69" mass="7335">MFVVEFTAGWLARSSDLVADSLDMLADVLAYSVSLYAVVGRGLAEKEKAALLNGSLQLLLGVSAFLQTK</sequence>
<dbReference type="Pfam" id="PF01545">
    <property type="entry name" value="Cation_efflux"/>
    <property type="match status" value="1"/>
</dbReference>
<keyword evidence="2" id="KW-0812">Transmembrane</keyword>
<evidence type="ECO:0000313" key="6">
    <source>
        <dbReference type="EMBL" id="UPQ81389.1"/>
    </source>
</evidence>
<evidence type="ECO:0000313" key="7">
    <source>
        <dbReference type="Proteomes" id="UP000831189"/>
    </source>
</evidence>
<name>A0ABY4KLG7_9PSED</name>
<dbReference type="InterPro" id="IPR027469">
    <property type="entry name" value="Cation_efflux_TMD_sf"/>
</dbReference>
<comment type="subcellular location">
    <subcellularLocation>
        <location evidence="1">Membrane</location>
        <topology evidence="1">Multi-pass membrane protein</topology>
    </subcellularLocation>
</comment>
<dbReference type="InterPro" id="IPR058533">
    <property type="entry name" value="Cation_efflux_TM"/>
</dbReference>
<keyword evidence="4" id="KW-0472">Membrane</keyword>
<dbReference type="SUPFAM" id="SSF161111">
    <property type="entry name" value="Cation efflux protein transmembrane domain-like"/>
    <property type="match status" value="1"/>
</dbReference>
<keyword evidence="7" id="KW-1185">Reference proteome</keyword>
<dbReference type="Gene3D" id="1.20.1510.10">
    <property type="entry name" value="Cation efflux protein transmembrane domain"/>
    <property type="match status" value="1"/>
</dbReference>
<reference evidence="6 7" key="1">
    <citation type="submission" date="2022-04" db="EMBL/GenBank/DDBJ databases">
        <title>Pseudomonas knackmussii B09-2.</title>
        <authorList>
            <person name="Deng Y."/>
        </authorList>
    </citation>
    <scope>NUCLEOTIDE SEQUENCE [LARGE SCALE GENOMIC DNA]</scope>
    <source>
        <strain evidence="6 7">B09-2</strain>
    </source>
</reference>
<evidence type="ECO:0000256" key="1">
    <source>
        <dbReference type="ARBA" id="ARBA00004141"/>
    </source>
</evidence>
<organism evidence="6 7">
    <name type="scientific">Pseudomonas knackmussii</name>
    <dbReference type="NCBI Taxonomy" id="65741"/>
    <lineage>
        <taxon>Bacteria</taxon>
        <taxon>Pseudomonadati</taxon>
        <taxon>Pseudomonadota</taxon>
        <taxon>Gammaproteobacteria</taxon>
        <taxon>Pseudomonadales</taxon>
        <taxon>Pseudomonadaceae</taxon>
        <taxon>Pseudomonas</taxon>
    </lineage>
</organism>
<evidence type="ECO:0000256" key="2">
    <source>
        <dbReference type="ARBA" id="ARBA00022692"/>
    </source>
</evidence>
<protein>
    <submittedName>
        <fullName evidence="6">Cation transporter</fullName>
    </submittedName>
</protein>
<evidence type="ECO:0000256" key="4">
    <source>
        <dbReference type="ARBA" id="ARBA00023136"/>
    </source>
</evidence>
<gene>
    <name evidence="6" type="ORF">M0M42_13265</name>
</gene>
<accession>A0ABY4KLG7</accession>
<proteinExistence type="predicted"/>
<evidence type="ECO:0000259" key="5">
    <source>
        <dbReference type="Pfam" id="PF01545"/>
    </source>
</evidence>
<dbReference type="EMBL" id="CP096208">
    <property type="protein sequence ID" value="UPQ81389.1"/>
    <property type="molecule type" value="Genomic_DNA"/>
</dbReference>
<dbReference type="Proteomes" id="UP000831189">
    <property type="component" value="Chromosome"/>
</dbReference>
<keyword evidence="3" id="KW-1133">Transmembrane helix</keyword>
<evidence type="ECO:0000256" key="3">
    <source>
        <dbReference type="ARBA" id="ARBA00022989"/>
    </source>
</evidence>
<feature type="domain" description="Cation efflux protein transmembrane" evidence="5">
    <location>
        <begin position="1"/>
        <end position="38"/>
    </location>
</feature>